<proteinExistence type="predicted"/>
<accession>A0A8H7S497</accession>
<dbReference type="PANTHER" id="PTHR13401">
    <property type="entry name" value="RAGULATOR COMPLEX PROTEIN LAMTOR1"/>
    <property type="match status" value="1"/>
</dbReference>
<evidence type="ECO:0008006" key="5">
    <source>
        <dbReference type="Google" id="ProtNLM"/>
    </source>
</evidence>
<dbReference type="EMBL" id="JAEPRB010000079">
    <property type="protein sequence ID" value="KAG2222587.1"/>
    <property type="molecule type" value="Genomic_DNA"/>
</dbReference>
<dbReference type="GO" id="GO:0071986">
    <property type="term" value="C:Ragulator complex"/>
    <property type="evidence" value="ECO:0007669"/>
    <property type="project" value="TreeGrafter"/>
</dbReference>
<keyword evidence="4" id="KW-1185">Reference proteome</keyword>
<evidence type="ECO:0000256" key="2">
    <source>
        <dbReference type="ARBA" id="ARBA00023288"/>
    </source>
</evidence>
<evidence type="ECO:0000256" key="1">
    <source>
        <dbReference type="ARBA" id="ARBA00022707"/>
    </source>
</evidence>
<evidence type="ECO:0000313" key="4">
    <source>
        <dbReference type="Proteomes" id="UP000646827"/>
    </source>
</evidence>
<dbReference type="GO" id="GO:0001919">
    <property type="term" value="P:regulation of receptor recycling"/>
    <property type="evidence" value="ECO:0007669"/>
    <property type="project" value="TreeGrafter"/>
</dbReference>
<dbReference type="GO" id="GO:0043410">
    <property type="term" value="P:positive regulation of MAPK cascade"/>
    <property type="evidence" value="ECO:0007669"/>
    <property type="project" value="TreeGrafter"/>
</dbReference>
<protein>
    <recommendedName>
        <fullName evidence="5">Late endosomal/lysosomal adaptor and MAPK and MTOR activator 1</fullName>
    </recommendedName>
</protein>
<keyword evidence="2" id="KW-0449">Lipoprotein</keyword>
<keyword evidence="1" id="KW-0519">Myristate</keyword>
<comment type="caution">
    <text evidence="3">The sequence shown here is derived from an EMBL/GenBank/DDBJ whole genome shotgun (WGS) entry which is preliminary data.</text>
</comment>
<name>A0A8H7S497_9FUNG</name>
<dbReference type="GO" id="GO:0071230">
    <property type="term" value="P:cellular response to amino acid stimulus"/>
    <property type="evidence" value="ECO:0007669"/>
    <property type="project" value="TreeGrafter"/>
</dbReference>
<dbReference type="OrthoDB" id="5562028at2759"/>
<gene>
    <name evidence="3" type="ORF">INT45_008706</name>
</gene>
<dbReference type="PANTHER" id="PTHR13401:SF2">
    <property type="entry name" value="RAGULATOR COMPLEX PROTEIN LAMTOR1"/>
    <property type="match status" value="1"/>
</dbReference>
<dbReference type="GO" id="GO:0060090">
    <property type="term" value="F:molecular adaptor activity"/>
    <property type="evidence" value="ECO:0007669"/>
    <property type="project" value="TreeGrafter"/>
</dbReference>
<dbReference type="AlphaFoldDB" id="A0A8H7S497"/>
<sequence>MGCCGSKETHDEDDVNAPLLRNELSDNTGQMNYNTYDTIDVKKEQEFWNDIIERTTHNLIDISSTQADPLQSQDVEERAERYKQLLRQLPDNITTKAPSMNGINSSSSPSPTDILALARPYQDTDDIKWLSKAMGDIQKALDKIEVEPVGDIVVNLTLTDDVYS</sequence>
<dbReference type="GO" id="GO:0005085">
    <property type="term" value="F:guanyl-nucleotide exchange factor activity"/>
    <property type="evidence" value="ECO:0007669"/>
    <property type="project" value="TreeGrafter"/>
</dbReference>
<organism evidence="3 4">
    <name type="scientific">Circinella minor</name>
    <dbReference type="NCBI Taxonomy" id="1195481"/>
    <lineage>
        <taxon>Eukaryota</taxon>
        <taxon>Fungi</taxon>
        <taxon>Fungi incertae sedis</taxon>
        <taxon>Mucoromycota</taxon>
        <taxon>Mucoromycotina</taxon>
        <taxon>Mucoromycetes</taxon>
        <taxon>Mucorales</taxon>
        <taxon>Lichtheimiaceae</taxon>
        <taxon>Circinella</taxon>
    </lineage>
</organism>
<dbReference type="Proteomes" id="UP000646827">
    <property type="component" value="Unassembled WGS sequence"/>
</dbReference>
<reference evidence="3 4" key="1">
    <citation type="submission" date="2020-12" db="EMBL/GenBank/DDBJ databases">
        <title>Metabolic potential, ecology and presence of endohyphal bacteria is reflected in genomic diversity of Mucoromycotina.</title>
        <authorList>
            <person name="Muszewska A."/>
            <person name="Okrasinska A."/>
            <person name="Steczkiewicz K."/>
            <person name="Drgas O."/>
            <person name="Orlowska M."/>
            <person name="Perlinska-Lenart U."/>
            <person name="Aleksandrzak-Piekarczyk T."/>
            <person name="Szatraj K."/>
            <person name="Zielenkiewicz U."/>
            <person name="Pilsyk S."/>
            <person name="Malc E."/>
            <person name="Mieczkowski P."/>
            <person name="Kruszewska J.S."/>
            <person name="Biernat P."/>
            <person name="Pawlowska J."/>
        </authorList>
    </citation>
    <scope>NUCLEOTIDE SEQUENCE [LARGE SCALE GENOMIC DNA]</scope>
    <source>
        <strain evidence="3 4">CBS 142.35</strain>
    </source>
</reference>
<evidence type="ECO:0000313" key="3">
    <source>
        <dbReference type="EMBL" id="KAG2222587.1"/>
    </source>
</evidence>